<keyword evidence="2 3" id="KW-0175">Coiled coil</keyword>
<protein>
    <recommendedName>
        <fullName evidence="4">Multidrug resistance protein MdtA-like alpha-helical hairpin domain-containing protein</fullName>
    </recommendedName>
</protein>
<evidence type="ECO:0000256" key="2">
    <source>
        <dbReference type="ARBA" id="ARBA00023054"/>
    </source>
</evidence>
<organism evidence="5 6">
    <name type="scientific">Calothrix parasitica NIES-267</name>
    <dbReference type="NCBI Taxonomy" id="1973488"/>
    <lineage>
        <taxon>Bacteria</taxon>
        <taxon>Bacillati</taxon>
        <taxon>Cyanobacteriota</taxon>
        <taxon>Cyanophyceae</taxon>
        <taxon>Nostocales</taxon>
        <taxon>Calotrichaceae</taxon>
        <taxon>Calothrix</taxon>
    </lineage>
</organism>
<dbReference type="PANTHER" id="PTHR32347:SF27">
    <property type="entry name" value="RND EFFLUX PUMP MEMBRANE FUSION PROTEIN BARREL-SANDWICH DOMAIN-CONTAINING PROTEIN"/>
    <property type="match status" value="1"/>
</dbReference>
<dbReference type="Gene3D" id="2.40.50.100">
    <property type="match status" value="2"/>
</dbReference>
<proteinExistence type="predicted"/>
<dbReference type="NCBIfam" id="TIGR02971">
    <property type="entry name" value="heterocyst_DevB"/>
    <property type="match status" value="1"/>
</dbReference>
<dbReference type="Pfam" id="PF25876">
    <property type="entry name" value="HH_MFP_RND"/>
    <property type="match status" value="1"/>
</dbReference>
<dbReference type="AlphaFoldDB" id="A0A1Z4LK83"/>
<dbReference type="InterPro" id="IPR058624">
    <property type="entry name" value="MdtA-like_HH"/>
</dbReference>
<dbReference type="EMBL" id="AP018227">
    <property type="protein sequence ID" value="BAY81625.1"/>
    <property type="molecule type" value="Genomic_DNA"/>
</dbReference>
<evidence type="ECO:0000313" key="6">
    <source>
        <dbReference type="Proteomes" id="UP000218418"/>
    </source>
</evidence>
<feature type="coiled-coil region" evidence="3">
    <location>
        <begin position="108"/>
        <end position="187"/>
    </location>
</feature>
<evidence type="ECO:0000256" key="1">
    <source>
        <dbReference type="ARBA" id="ARBA00004196"/>
    </source>
</evidence>
<dbReference type="SUPFAM" id="SSF111369">
    <property type="entry name" value="HlyD-like secretion proteins"/>
    <property type="match status" value="2"/>
</dbReference>
<gene>
    <name evidence="5" type="ORF">NIES267_11020</name>
</gene>
<dbReference type="InterPro" id="IPR014315">
    <property type="entry name" value="ABC_heterocyst_DevB"/>
</dbReference>
<evidence type="ECO:0000259" key="4">
    <source>
        <dbReference type="Pfam" id="PF25876"/>
    </source>
</evidence>
<dbReference type="PRINTS" id="PR01490">
    <property type="entry name" value="RTXTOXIND"/>
</dbReference>
<sequence>MLQPQHRTFIMASIFVGKYAKLVTILAILSLCTACNLGKAEDKQETPVTEEVKLVSNDKVVALGKIVPRGEVIKISVVNARDSRVNQILVQEGDFVKAGQVIAILQGRDRAEQKLREAMANVAIKRSQLQKVQQGDFKQGEILAQQAVILELEARLQSETKEKAGAINEAQATLANAKQKYQRNESLAKQGAISNSELDNAKEELERTSAIFAQAKAGFDNTKSILQAQLAREKANLQKLQEVRPVDVDIAKAELEQALIGVRQRKAELEDTQVKVPVSGQILRINTRVGEQVNTQQGIAELGQTREMYVIAEVYESDILKVEAGQKATINSEYGGFEQEITGEVEKIGLQIGQTRLNQGQNNPTTDVNARVVEVKIRIDPEDSPKVASLTGMQVRVEIDI</sequence>
<feature type="domain" description="Multidrug resistance protein MdtA-like alpha-helical hairpin" evidence="4">
    <location>
        <begin position="164"/>
        <end position="223"/>
    </location>
</feature>
<dbReference type="Gene3D" id="1.10.287.470">
    <property type="entry name" value="Helix hairpin bin"/>
    <property type="match status" value="1"/>
</dbReference>
<evidence type="ECO:0000313" key="5">
    <source>
        <dbReference type="EMBL" id="BAY81625.1"/>
    </source>
</evidence>
<name>A0A1Z4LK83_9CYAN</name>
<dbReference type="PANTHER" id="PTHR32347">
    <property type="entry name" value="EFFLUX SYSTEM COMPONENT YKNX-RELATED"/>
    <property type="match status" value="1"/>
</dbReference>
<keyword evidence="6" id="KW-1185">Reference proteome</keyword>
<evidence type="ECO:0000256" key="3">
    <source>
        <dbReference type="SAM" id="Coils"/>
    </source>
</evidence>
<dbReference type="Gene3D" id="2.40.30.170">
    <property type="match status" value="1"/>
</dbReference>
<dbReference type="Proteomes" id="UP000218418">
    <property type="component" value="Chromosome"/>
</dbReference>
<feature type="coiled-coil region" evidence="3">
    <location>
        <begin position="223"/>
        <end position="272"/>
    </location>
</feature>
<dbReference type="InterPro" id="IPR050465">
    <property type="entry name" value="UPF0194_transport"/>
</dbReference>
<reference evidence="5 6" key="1">
    <citation type="submission" date="2017-06" db="EMBL/GenBank/DDBJ databases">
        <title>Genome sequencing of cyanobaciteial culture collection at National Institute for Environmental Studies (NIES).</title>
        <authorList>
            <person name="Hirose Y."/>
            <person name="Shimura Y."/>
            <person name="Fujisawa T."/>
            <person name="Nakamura Y."/>
            <person name="Kawachi M."/>
        </authorList>
    </citation>
    <scope>NUCLEOTIDE SEQUENCE [LARGE SCALE GENOMIC DNA]</scope>
    <source>
        <strain evidence="5 6">NIES-267</strain>
    </source>
</reference>
<dbReference type="GO" id="GO:0030313">
    <property type="term" value="C:cell envelope"/>
    <property type="evidence" value="ECO:0007669"/>
    <property type="project" value="UniProtKB-SubCell"/>
</dbReference>
<comment type="subcellular location">
    <subcellularLocation>
        <location evidence="1">Cell envelope</location>
    </subcellularLocation>
</comment>
<accession>A0A1Z4LK83</accession>